<comment type="cofactor">
    <cofactor evidence="17">
        <name>Mg(2+)</name>
        <dbReference type="ChEBI" id="CHEBI:18420"/>
    </cofactor>
</comment>
<comment type="catalytic activity">
    <reaction evidence="15 17 18">
        <text>(6S)-NADHX + ADP = AMP + phosphate + NADH + H(+)</text>
        <dbReference type="Rhea" id="RHEA:32223"/>
        <dbReference type="ChEBI" id="CHEBI:15378"/>
        <dbReference type="ChEBI" id="CHEBI:43474"/>
        <dbReference type="ChEBI" id="CHEBI:57945"/>
        <dbReference type="ChEBI" id="CHEBI:64074"/>
        <dbReference type="ChEBI" id="CHEBI:456215"/>
        <dbReference type="ChEBI" id="CHEBI:456216"/>
        <dbReference type="EC" id="4.2.1.136"/>
    </reaction>
</comment>
<evidence type="ECO:0000256" key="2">
    <source>
        <dbReference type="ARBA" id="ARBA00000909"/>
    </source>
</evidence>
<dbReference type="PROSITE" id="PS01050">
    <property type="entry name" value="YJEF_C_2"/>
    <property type="match status" value="1"/>
</dbReference>
<feature type="binding site" evidence="17">
    <location>
        <position position="290"/>
    </location>
    <ligand>
        <name>(6S)-NADPHX</name>
        <dbReference type="ChEBI" id="CHEBI:64076"/>
    </ligand>
</feature>
<name>A0A554X9Z5_9BURK</name>
<evidence type="ECO:0000256" key="18">
    <source>
        <dbReference type="PIRNR" id="PIRNR017184"/>
    </source>
</evidence>
<feature type="domain" description="YjeF N-terminal" evidence="20">
    <location>
        <begin position="31"/>
        <end position="238"/>
    </location>
</feature>
<keyword evidence="12 17" id="KW-0456">Lyase</keyword>
<dbReference type="NCBIfam" id="TIGR00196">
    <property type="entry name" value="yjeF_cterm"/>
    <property type="match status" value="1"/>
</dbReference>
<dbReference type="PIRSF" id="PIRSF017184">
    <property type="entry name" value="Nnr"/>
    <property type="match status" value="1"/>
</dbReference>
<evidence type="ECO:0000256" key="11">
    <source>
        <dbReference type="ARBA" id="ARBA00023235"/>
    </source>
</evidence>
<comment type="catalytic activity">
    <reaction evidence="1 18">
        <text>(6R)-NADHX = (6S)-NADHX</text>
        <dbReference type="Rhea" id="RHEA:32215"/>
        <dbReference type="ChEBI" id="CHEBI:64074"/>
        <dbReference type="ChEBI" id="CHEBI:64075"/>
        <dbReference type="EC" id="5.1.99.6"/>
    </reaction>
</comment>
<dbReference type="Pfam" id="PF01256">
    <property type="entry name" value="Carb_kinase"/>
    <property type="match status" value="1"/>
</dbReference>
<comment type="similarity">
    <text evidence="3 18">In the N-terminal section; belongs to the NnrE/AIBP family.</text>
</comment>
<dbReference type="SUPFAM" id="SSF53613">
    <property type="entry name" value="Ribokinase-like"/>
    <property type="match status" value="1"/>
</dbReference>
<feature type="binding site" evidence="17">
    <location>
        <position position="475"/>
    </location>
    <ligand>
        <name>AMP</name>
        <dbReference type="ChEBI" id="CHEBI:456215"/>
    </ligand>
</feature>
<dbReference type="GO" id="GO:0046872">
    <property type="term" value="F:metal ion binding"/>
    <property type="evidence" value="ECO:0007669"/>
    <property type="project" value="UniProtKB-UniRule"/>
</dbReference>
<dbReference type="GO" id="GO:0052856">
    <property type="term" value="F:NAD(P)HX epimerase activity"/>
    <property type="evidence" value="ECO:0007669"/>
    <property type="project" value="UniProtKB-EC"/>
</dbReference>
<comment type="function">
    <text evidence="17">Catalyzes the dehydration of the S-form of NAD(P)HX at the expense of ADP, which is converted to AMP. Together with NAD(P)HX epimerase, which catalyzes the epimerization of the S- and R-forms, the enzyme allows the repair of both epimers of NAD(P)HX, a damaged form of NAD(P)H that is a result of enzymatic or heat-dependent hydration.</text>
</comment>
<dbReference type="SUPFAM" id="SSF64153">
    <property type="entry name" value="YjeF N-terminal domain-like"/>
    <property type="match status" value="1"/>
</dbReference>
<comment type="similarity">
    <text evidence="4 18">In the C-terminal section; belongs to the NnrD/CARKD family.</text>
</comment>
<evidence type="ECO:0000259" key="19">
    <source>
        <dbReference type="PROSITE" id="PS51383"/>
    </source>
</evidence>
<dbReference type="EMBL" id="VJON01000036">
    <property type="protein sequence ID" value="TSE32641.1"/>
    <property type="molecule type" value="Genomic_DNA"/>
</dbReference>
<dbReference type="GO" id="GO:0052855">
    <property type="term" value="F:ADP-dependent NAD(P)H-hydrate dehydratase activity"/>
    <property type="evidence" value="ECO:0007669"/>
    <property type="project" value="UniProtKB-UniRule"/>
</dbReference>
<dbReference type="Pfam" id="PF03853">
    <property type="entry name" value="YjeF_N"/>
    <property type="match status" value="1"/>
</dbReference>
<dbReference type="InterPro" id="IPR004443">
    <property type="entry name" value="YjeF_N_dom"/>
</dbReference>
<dbReference type="CDD" id="cd01171">
    <property type="entry name" value="YXKO-related"/>
    <property type="match status" value="1"/>
</dbReference>
<keyword evidence="5 18" id="KW-0479">Metal-binding</keyword>
<evidence type="ECO:0000259" key="20">
    <source>
        <dbReference type="PROSITE" id="PS51385"/>
    </source>
</evidence>
<organism evidence="21 22">
    <name type="scientific">Tepidimonas charontis</name>
    <dbReference type="NCBI Taxonomy" id="2267262"/>
    <lineage>
        <taxon>Bacteria</taxon>
        <taxon>Pseudomonadati</taxon>
        <taxon>Pseudomonadota</taxon>
        <taxon>Betaproteobacteria</taxon>
        <taxon>Burkholderiales</taxon>
        <taxon>Tepidimonas</taxon>
    </lineage>
</organism>
<evidence type="ECO:0000256" key="17">
    <source>
        <dbReference type="HAMAP-Rule" id="MF_01965"/>
    </source>
</evidence>
<keyword evidence="11 18" id="KW-0413">Isomerase</keyword>
<dbReference type="Gene3D" id="3.40.1190.20">
    <property type="match status" value="1"/>
</dbReference>
<dbReference type="PANTHER" id="PTHR12592:SF0">
    <property type="entry name" value="ATP-DEPENDENT (S)-NAD(P)H-HYDRATE DEHYDRATASE"/>
    <property type="match status" value="1"/>
</dbReference>
<dbReference type="InterPro" id="IPR030677">
    <property type="entry name" value="Nnr"/>
</dbReference>
<comment type="subunit">
    <text evidence="17">Homotetramer.</text>
</comment>
<dbReference type="PROSITE" id="PS51383">
    <property type="entry name" value="YJEF_C_3"/>
    <property type="match status" value="1"/>
</dbReference>
<dbReference type="NCBIfam" id="TIGR00197">
    <property type="entry name" value="yjeF_nterm"/>
    <property type="match status" value="1"/>
</dbReference>
<comment type="catalytic activity">
    <reaction evidence="16 17 18">
        <text>(6S)-NADPHX + ADP = AMP + phosphate + NADPH + H(+)</text>
        <dbReference type="Rhea" id="RHEA:32235"/>
        <dbReference type="ChEBI" id="CHEBI:15378"/>
        <dbReference type="ChEBI" id="CHEBI:43474"/>
        <dbReference type="ChEBI" id="CHEBI:57783"/>
        <dbReference type="ChEBI" id="CHEBI:64076"/>
        <dbReference type="ChEBI" id="CHEBI:456215"/>
        <dbReference type="ChEBI" id="CHEBI:456216"/>
        <dbReference type="EC" id="4.2.1.136"/>
    </reaction>
</comment>
<dbReference type="InterPro" id="IPR036652">
    <property type="entry name" value="YjeF_N_dom_sf"/>
</dbReference>
<accession>A0A554X9Z5</accession>
<dbReference type="Gene3D" id="3.40.50.10260">
    <property type="entry name" value="YjeF N-terminal domain"/>
    <property type="match status" value="1"/>
</dbReference>
<evidence type="ECO:0000256" key="10">
    <source>
        <dbReference type="ARBA" id="ARBA00023027"/>
    </source>
</evidence>
<evidence type="ECO:0000256" key="1">
    <source>
        <dbReference type="ARBA" id="ARBA00000013"/>
    </source>
</evidence>
<feature type="binding site" evidence="17">
    <location>
        <position position="409"/>
    </location>
    <ligand>
        <name>(6S)-NADPHX</name>
        <dbReference type="ChEBI" id="CHEBI:64076"/>
    </ligand>
</feature>
<dbReference type="InterPro" id="IPR029056">
    <property type="entry name" value="Ribokinase-like"/>
</dbReference>
<reference evidence="21 22" key="1">
    <citation type="submission" date="2019-07" db="EMBL/GenBank/DDBJ databases">
        <title>Tepidimonas charontis SPSP-6 draft genome.</title>
        <authorList>
            <person name="Da Costa M.S."/>
            <person name="Froufe H.J.C."/>
            <person name="Egas C."/>
            <person name="Albuquerque L."/>
        </authorList>
    </citation>
    <scope>NUCLEOTIDE SEQUENCE [LARGE SCALE GENOMIC DNA]</scope>
    <source>
        <strain evidence="21 22">SPSP-6</strain>
    </source>
</reference>
<keyword evidence="7 17" id="KW-0067">ATP-binding</keyword>
<dbReference type="Proteomes" id="UP000318294">
    <property type="component" value="Unassembled WGS sequence"/>
</dbReference>
<dbReference type="InterPro" id="IPR000631">
    <property type="entry name" value="CARKD"/>
</dbReference>
<keyword evidence="8 17" id="KW-0521">NADP</keyword>
<comment type="caution">
    <text evidence="21">The sequence shown here is derived from an EMBL/GenBank/DDBJ whole genome shotgun (WGS) entry which is preliminary data.</text>
</comment>
<keyword evidence="22" id="KW-1185">Reference proteome</keyword>
<keyword evidence="10 17" id="KW-0520">NAD</keyword>
<evidence type="ECO:0000256" key="13">
    <source>
        <dbReference type="ARBA" id="ARBA00023268"/>
    </source>
</evidence>
<comment type="catalytic activity">
    <reaction evidence="2 18">
        <text>(6R)-NADPHX = (6S)-NADPHX</text>
        <dbReference type="Rhea" id="RHEA:32227"/>
        <dbReference type="ChEBI" id="CHEBI:64076"/>
        <dbReference type="ChEBI" id="CHEBI:64077"/>
        <dbReference type="EC" id="5.1.99.6"/>
    </reaction>
</comment>
<evidence type="ECO:0000256" key="8">
    <source>
        <dbReference type="ARBA" id="ARBA00022857"/>
    </source>
</evidence>
<evidence type="ECO:0000256" key="6">
    <source>
        <dbReference type="ARBA" id="ARBA00022741"/>
    </source>
</evidence>
<protein>
    <recommendedName>
        <fullName evidence="17">ADP-dependent (S)-NAD(P)H-hydrate dehydratase</fullName>
        <ecNumber evidence="17">4.2.1.136</ecNumber>
    </recommendedName>
    <alternativeName>
        <fullName evidence="17">ADP-dependent NAD(P)HX dehydratase</fullName>
    </alternativeName>
</protein>
<feature type="binding site" evidence="17">
    <location>
        <begin position="446"/>
        <end position="450"/>
    </location>
    <ligand>
        <name>AMP</name>
        <dbReference type="ChEBI" id="CHEBI:456215"/>
    </ligand>
</feature>
<dbReference type="GO" id="GO:0005524">
    <property type="term" value="F:ATP binding"/>
    <property type="evidence" value="ECO:0007669"/>
    <property type="project" value="UniProtKB-UniRule"/>
</dbReference>
<evidence type="ECO:0000256" key="14">
    <source>
        <dbReference type="ARBA" id="ARBA00025153"/>
    </source>
</evidence>
<evidence type="ECO:0000313" key="21">
    <source>
        <dbReference type="EMBL" id="TSE32641.1"/>
    </source>
</evidence>
<dbReference type="AlphaFoldDB" id="A0A554X9Z5"/>
<evidence type="ECO:0000256" key="7">
    <source>
        <dbReference type="ARBA" id="ARBA00022840"/>
    </source>
</evidence>
<comment type="cofactor">
    <cofactor evidence="18">
        <name>K(+)</name>
        <dbReference type="ChEBI" id="CHEBI:29103"/>
    </cofactor>
    <text evidence="18">Binds 1 potassium ion per subunit.</text>
</comment>
<evidence type="ECO:0000256" key="5">
    <source>
        <dbReference type="ARBA" id="ARBA00022723"/>
    </source>
</evidence>
<proteinExistence type="inferred from homology"/>
<dbReference type="InterPro" id="IPR017953">
    <property type="entry name" value="Carbohydrate_kinase_pred_CS"/>
</dbReference>
<evidence type="ECO:0000256" key="12">
    <source>
        <dbReference type="ARBA" id="ARBA00023239"/>
    </source>
</evidence>
<comment type="function">
    <text evidence="14 18">Bifunctional enzyme that catalyzes the epimerization of the S- and R-forms of NAD(P)HX and the dehydration of the S-form of NAD(P)HX at the expense of ADP, which is converted to AMP. This allows the repair of both epimers of NAD(P)HX, a damaged form of NAD(P)H that is a result of enzymatic or heat-dependent hydration.</text>
</comment>
<keyword evidence="6 17" id="KW-0547">Nucleotide-binding</keyword>
<keyword evidence="9 18" id="KW-0630">Potassium</keyword>
<dbReference type="EC" id="4.2.1.136" evidence="17"/>
<evidence type="ECO:0000256" key="15">
    <source>
        <dbReference type="ARBA" id="ARBA00048238"/>
    </source>
</evidence>
<gene>
    <name evidence="21" type="primary">nnr</name>
    <name evidence="17" type="synonym">nnrD</name>
    <name evidence="21" type="ORF">Tchar_02027</name>
</gene>
<evidence type="ECO:0000256" key="4">
    <source>
        <dbReference type="ARBA" id="ARBA00009524"/>
    </source>
</evidence>
<evidence type="ECO:0000313" key="22">
    <source>
        <dbReference type="Proteomes" id="UP000318294"/>
    </source>
</evidence>
<keyword evidence="13" id="KW-0511">Multifunctional enzyme</keyword>
<dbReference type="PROSITE" id="PS51385">
    <property type="entry name" value="YJEF_N"/>
    <property type="match status" value="1"/>
</dbReference>
<feature type="domain" description="YjeF C-terminal" evidence="19">
    <location>
        <begin position="246"/>
        <end position="529"/>
    </location>
</feature>
<feature type="binding site" evidence="17">
    <location>
        <position position="476"/>
    </location>
    <ligand>
        <name>(6S)-NADPHX</name>
        <dbReference type="ChEBI" id="CHEBI:64076"/>
    </ligand>
</feature>
<comment type="similarity">
    <text evidence="17">Belongs to the NnrD/CARKD family.</text>
</comment>
<evidence type="ECO:0000256" key="3">
    <source>
        <dbReference type="ARBA" id="ARBA00006001"/>
    </source>
</evidence>
<dbReference type="GO" id="GO:0046496">
    <property type="term" value="P:nicotinamide nucleotide metabolic process"/>
    <property type="evidence" value="ECO:0007669"/>
    <property type="project" value="UniProtKB-UniRule"/>
</dbReference>
<dbReference type="HAMAP" id="MF_01965">
    <property type="entry name" value="NADHX_dehydratase"/>
    <property type="match status" value="1"/>
</dbReference>
<feature type="binding site" evidence="17">
    <location>
        <position position="351"/>
    </location>
    <ligand>
        <name>(6S)-NADPHX</name>
        <dbReference type="ChEBI" id="CHEBI:64076"/>
    </ligand>
</feature>
<dbReference type="PANTHER" id="PTHR12592">
    <property type="entry name" value="ATP-DEPENDENT (S)-NAD(P)H-HYDRATE DEHYDRATASE FAMILY MEMBER"/>
    <property type="match status" value="1"/>
</dbReference>
<evidence type="ECO:0000256" key="9">
    <source>
        <dbReference type="ARBA" id="ARBA00022958"/>
    </source>
</evidence>
<sequence length="529" mass="54500">MKRKTFELYTALMQRIDPLGPSLPLYDSQASRAIEQRAAARLPPHTLMERAGQAVARLARAWQPHARAIVVLAGSGNNGGDGWRAATLLQRTLGPLGAHVHVWSLGAAERQPPDARWAREAATAAGITHGAAPPPWPPDLVIDALLGLGLSRPVEGPWARALDWLQHCPAPTLCVDVPSGLDADSGRWWAAAPVRPRGPRITLALLTLKPGLFTGAGRAACGEALWFDDLGVASGADDLAPRAWTTPSAHWPDVAALRAAHDSHKGARGDVLVLGGQPAPAGGGVGMTGAAILAARAALRAGAGRVWVALPAAASYIPAFDAGAPALMLRSGDAAFADALHTRAVVVAGCGGGAAMAPWLPRLLQEAPRLVLDADALNALGPVAATQASPDTIWQTRAQRGWTTVLTPHPAEAARLLGCDTAAVQAHRLHAAEALAQRLQAVVALKGSGTVVAAPDATPYVNTSGDGLLATAGTGDVLAGLIGARLAAETDGRTPEMEQRMVAEAVAAHGALAQAWKRAWPPAANDLIA</sequence>
<dbReference type="GO" id="GO:0110051">
    <property type="term" value="P:metabolite repair"/>
    <property type="evidence" value="ECO:0007669"/>
    <property type="project" value="TreeGrafter"/>
</dbReference>
<evidence type="ECO:0000256" key="16">
    <source>
        <dbReference type="ARBA" id="ARBA00049209"/>
    </source>
</evidence>